<dbReference type="EMBL" id="FOLB01000009">
    <property type="protein sequence ID" value="SFC64985.1"/>
    <property type="molecule type" value="Genomic_DNA"/>
</dbReference>
<accession>A0A1I1KWJ0</accession>
<gene>
    <name evidence="1" type="ORF">SAMN04487968_10937</name>
</gene>
<name>A0A1I1KWJ0_9ACTN</name>
<dbReference type="RefSeq" id="WP_175507677.1">
    <property type="nucleotide sequence ID" value="NZ_FOLB01000009.1"/>
</dbReference>
<keyword evidence="2" id="KW-1185">Reference proteome</keyword>
<evidence type="ECO:0000313" key="1">
    <source>
        <dbReference type="EMBL" id="SFC64985.1"/>
    </source>
</evidence>
<evidence type="ECO:0000313" key="2">
    <source>
        <dbReference type="Proteomes" id="UP000198832"/>
    </source>
</evidence>
<protein>
    <submittedName>
        <fullName evidence="1">Uncharacterized protein</fullName>
    </submittedName>
</protein>
<reference evidence="1 2" key="1">
    <citation type="submission" date="2016-10" db="EMBL/GenBank/DDBJ databases">
        <authorList>
            <person name="de Groot N.N."/>
        </authorList>
    </citation>
    <scope>NUCLEOTIDE SEQUENCE [LARGE SCALE GENOMIC DNA]</scope>
    <source>
        <strain evidence="1 2">CGMCC 1.7056</strain>
    </source>
</reference>
<proteinExistence type="predicted"/>
<dbReference type="AlphaFoldDB" id="A0A1I1KWJ0"/>
<dbReference type="Proteomes" id="UP000198832">
    <property type="component" value="Unassembled WGS sequence"/>
</dbReference>
<dbReference type="STRING" id="574651.SAMN04487968_10937"/>
<sequence length="52" mass="5516">MGPEVEASLQDGRFTAWWPAGEGSGDNPGMGGEWTYSITLVGGATREVRSDE</sequence>
<organism evidence="1 2">
    <name type="scientific">Nocardioides terrae</name>
    <dbReference type="NCBI Taxonomy" id="574651"/>
    <lineage>
        <taxon>Bacteria</taxon>
        <taxon>Bacillati</taxon>
        <taxon>Actinomycetota</taxon>
        <taxon>Actinomycetes</taxon>
        <taxon>Propionibacteriales</taxon>
        <taxon>Nocardioidaceae</taxon>
        <taxon>Nocardioides</taxon>
    </lineage>
</organism>